<keyword evidence="4" id="KW-0808">Transferase</keyword>
<protein>
    <recommendedName>
        <fullName evidence="2">Protein-L-isoaspartate O-methyltransferase</fullName>
    </recommendedName>
    <alternativeName>
        <fullName evidence="3">Protein L-isoaspartyl methyltransferase</fullName>
    </alternativeName>
</protein>
<accession>A0A7Y0E2Q9</accession>
<reference evidence="4 5" key="1">
    <citation type="submission" date="2020-04" db="EMBL/GenBank/DDBJ databases">
        <title>Rhodospirillaceae bacterium KN72 isolated from deep sea.</title>
        <authorList>
            <person name="Zhang D.-C."/>
        </authorList>
    </citation>
    <scope>NUCLEOTIDE SEQUENCE [LARGE SCALE GENOMIC DNA]</scope>
    <source>
        <strain evidence="4 5">KN72</strain>
    </source>
</reference>
<evidence type="ECO:0000313" key="4">
    <source>
        <dbReference type="EMBL" id="NMM46159.1"/>
    </source>
</evidence>
<sequence>MDFALARRNMVECQLRTNKIVSPDILAALHSVPRERFVPVARKGQAYSDEHVAIGEGRWLAPAMPIMRLIQEAYPSATDNALVVGAGYGYSAAILGRLCRSVFATDDNAEFVSAMSSVLTDLAADNVVAVEAPLKAGFPKEGPYDIILLDGSVSEVPQSLFDQLAEGGRLMAIVGAPGQIGRAMLYGKRNGAVSHRELFDMSIKALPGFEKEAAFVF</sequence>
<dbReference type="Pfam" id="PF01135">
    <property type="entry name" value="PCMT"/>
    <property type="match status" value="1"/>
</dbReference>
<dbReference type="GO" id="GO:0005737">
    <property type="term" value="C:cytoplasm"/>
    <property type="evidence" value="ECO:0007669"/>
    <property type="project" value="TreeGrafter"/>
</dbReference>
<dbReference type="CDD" id="cd02440">
    <property type="entry name" value="AdoMet_MTases"/>
    <property type="match status" value="1"/>
</dbReference>
<keyword evidence="5" id="KW-1185">Reference proteome</keyword>
<proteinExistence type="inferred from homology"/>
<evidence type="ECO:0000313" key="5">
    <source>
        <dbReference type="Proteomes" id="UP000539372"/>
    </source>
</evidence>
<comment type="caution">
    <text evidence="4">The sequence shown here is derived from an EMBL/GenBank/DDBJ whole genome shotgun (WGS) entry which is preliminary data.</text>
</comment>
<dbReference type="RefSeq" id="WP_169626538.1">
    <property type="nucleotide sequence ID" value="NZ_JABBNT010000005.1"/>
</dbReference>
<dbReference type="InterPro" id="IPR029063">
    <property type="entry name" value="SAM-dependent_MTases_sf"/>
</dbReference>
<dbReference type="EMBL" id="JABBNT010000005">
    <property type="protein sequence ID" value="NMM46159.1"/>
    <property type="molecule type" value="Genomic_DNA"/>
</dbReference>
<name>A0A7Y0E2Q9_9PROT</name>
<dbReference type="PANTHER" id="PTHR11579:SF18">
    <property type="entry name" value="PROTEIN-L-ISOASPARTATE O-METHYLTRANSFERASE"/>
    <property type="match status" value="1"/>
</dbReference>
<gene>
    <name evidence="4" type="ORF">HH303_16825</name>
</gene>
<evidence type="ECO:0000256" key="1">
    <source>
        <dbReference type="ARBA" id="ARBA00005369"/>
    </source>
</evidence>
<dbReference type="Proteomes" id="UP000539372">
    <property type="component" value="Unassembled WGS sequence"/>
</dbReference>
<organism evidence="4 5">
    <name type="scientific">Pacificispira spongiicola</name>
    <dbReference type="NCBI Taxonomy" id="2729598"/>
    <lineage>
        <taxon>Bacteria</taxon>
        <taxon>Pseudomonadati</taxon>
        <taxon>Pseudomonadota</taxon>
        <taxon>Alphaproteobacteria</taxon>
        <taxon>Rhodospirillales</taxon>
        <taxon>Rhodospirillaceae</taxon>
        <taxon>Pacificispira</taxon>
    </lineage>
</organism>
<dbReference type="AlphaFoldDB" id="A0A7Y0E2Q9"/>
<comment type="similarity">
    <text evidence="1">Belongs to the methyltransferase superfamily. L-isoaspartyl/D-aspartyl protein methyltransferase family.</text>
</comment>
<dbReference type="GO" id="GO:0032259">
    <property type="term" value="P:methylation"/>
    <property type="evidence" value="ECO:0007669"/>
    <property type="project" value="UniProtKB-KW"/>
</dbReference>
<dbReference type="Gene3D" id="3.40.50.150">
    <property type="entry name" value="Vaccinia Virus protein VP39"/>
    <property type="match status" value="1"/>
</dbReference>
<dbReference type="PANTHER" id="PTHR11579">
    <property type="entry name" value="PROTEIN-L-ISOASPARTATE O-METHYLTRANSFERASE"/>
    <property type="match status" value="1"/>
</dbReference>
<evidence type="ECO:0000256" key="2">
    <source>
        <dbReference type="ARBA" id="ARBA00013346"/>
    </source>
</evidence>
<evidence type="ECO:0000256" key="3">
    <source>
        <dbReference type="ARBA" id="ARBA00030757"/>
    </source>
</evidence>
<dbReference type="InterPro" id="IPR000682">
    <property type="entry name" value="PCMT"/>
</dbReference>
<dbReference type="SUPFAM" id="SSF53335">
    <property type="entry name" value="S-adenosyl-L-methionine-dependent methyltransferases"/>
    <property type="match status" value="1"/>
</dbReference>
<keyword evidence="4" id="KW-0489">Methyltransferase</keyword>
<dbReference type="GO" id="GO:0004719">
    <property type="term" value="F:protein-L-isoaspartate (D-aspartate) O-methyltransferase activity"/>
    <property type="evidence" value="ECO:0007669"/>
    <property type="project" value="InterPro"/>
</dbReference>